<organism evidence="4 5">
    <name type="scientific">Gryllus longicercus</name>
    <dbReference type="NCBI Taxonomy" id="2509291"/>
    <lineage>
        <taxon>Eukaryota</taxon>
        <taxon>Metazoa</taxon>
        <taxon>Ecdysozoa</taxon>
        <taxon>Arthropoda</taxon>
        <taxon>Hexapoda</taxon>
        <taxon>Insecta</taxon>
        <taxon>Pterygota</taxon>
        <taxon>Neoptera</taxon>
        <taxon>Polyneoptera</taxon>
        <taxon>Orthoptera</taxon>
        <taxon>Ensifera</taxon>
        <taxon>Gryllidea</taxon>
        <taxon>Grylloidea</taxon>
        <taxon>Gryllidae</taxon>
        <taxon>Gryllinae</taxon>
        <taxon>Gryllus</taxon>
    </lineage>
</organism>
<sequence length="237" mass="26587">MGAHAGAPGPVLGVGARCRRRDAHLGACLTRSANAFARRLRRGAPELGYPQAEPIIIDEVAIRLGGGDDGYRADFRDIHAYGVSNLTVTNVRSDLDTLQFQLSFYVPRISARARYRSSGKLLMMQASGGGDYWGIYEGVRAKVYFRAHPVEGRDLRPHLVVDDLKMDFSVKDIRMGIENLHNGNTILQAALNLFINTHAQDLLKEMKPDLKRKLMVLMRSFMENLFNRIPYDAWIAE</sequence>
<dbReference type="PANTHER" id="PTHR11008">
    <property type="entry name" value="PROTEIN TAKEOUT-LIKE PROTEIN"/>
    <property type="match status" value="1"/>
</dbReference>
<evidence type="ECO:0000256" key="1">
    <source>
        <dbReference type="ARBA" id="ARBA00022729"/>
    </source>
</evidence>
<gene>
    <name evidence="4" type="ORF">R5R35_004087</name>
</gene>
<reference evidence="4 5" key="1">
    <citation type="submission" date="2024-03" db="EMBL/GenBank/DDBJ databases">
        <title>The genome assembly and annotation of the cricket Gryllus longicercus Weissman &amp; Gray.</title>
        <authorList>
            <person name="Szrajer S."/>
            <person name="Gray D."/>
            <person name="Ylla G."/>
        </authorList>
    </citation>
    <scope>NUCLEOTIDE SEQUENCE [LARGE SCALE GENOMIC DNA]</scope>
    <source>
        <strain evidence="4">DAG 2021-001</strain>
        <tissue evidence="4">Whole body minus gut</tissue>
    </source>
</reference>
<protein>
    <recommendedName>
        <fullName evidence="6">Protein takeout</fullName>
    </recommendedName>
</protein>
<keyword evidence="1" id="KW-0732">Signal</keyword>
<dbReference type="EMBL" id="JAZDUA010000209">
    <property type="protein sequence ID" value="KAK7864172.1"/>
    <property type="molecule type" value="Genomic_DNA"/>
</dbReference>
<dbReference type="Proteomes" id="UP001378592">
    <property type="component" value="Unassembled WGS sequence"/>
</dbReference>
<dbReference type="AlphaFoldDB" id="A0AAN9VKA2"/>
<dbReference type="PANTHER" id="PTHR11008:SF31">
    <property type="entry name" value="PROTEIN TAKEOUT-LIKE PROTEIN"/>
    <property type="match status" value="1"/>
</dbReference>
<keyword evidence="5" id="KW-1185">Reference proteome</keyword>
<comment type="similarity">
    <text evidence="3">Belongs to the TO family.</text>
</comment>
<evidence type="ECO:0000313" key="5">
    <source>
        <dbReference type="Proteomes" id="UP001378592"/>
    </source>
</evidence>
<dbReference type="Pfam" id="PF06585">
    <property type="entry name" value="JHBP"/>
    <property type="match status" value="1"/>
</dbReference>
<keyword evidence="2" id="KW-0090">Biological rhythms</keyword>
<accession>A0AAN9VKA2</accession>
<dbReference type="GO" id="GO:0007623">
    <property type="term" value="P:circadian rhythm"/>
    <property type="evidence" value="ECO:0007669"/>
    <property type="project" value="UniProtKB-ARBA"/>
</dbReference>
<evidence type="ECO:0000256" key="3">
    <source>
        <dbReference type="ARBA" id="ARBA00060902"/>
    </source>
</evidence>
<evidence type="ECO:0008006" key="6">
    <source>
        <dbReference type="Google" id="ProtNLM"/>
    </source>
</evidence>
<dbReference type="InterPro" id="IPR010562">
    <property type="entry name" value="Haemolymph_juvenile_hormone-bd"/>
</dbReference>
<proteinExistence type="inferred from homology"/>
<dbReference type="FunFam" id="3.15.10.30:FF:000001">
    <property type="entry name" value="Takeout-like protein 1"/>
    <property type="match status" value="1"/>
</dbReference>
<evidence type="ECO:0000313" key="4">
    <source>
        <dbReference type="EMBL" id="KAK7864172.1"/>
    </source>
</evidence>
<dbReference type="Gene3D" id="3.15.10.30">
    <property type="entry name" value="Haemolymph juvenile hormone binding protein"/>
    <property type="match status" value="1"/>
</dbReference>
<evidence type="ECO:0000256" key="2">
    <source>
        <dbReference type="ARBA" id="ARBA00023108"/>
    </source>
</evidence>
<name>A0AAN9VKA2_9ORTH</name>
<dbReference type="SMART" id="SM00700">
    <property type="entry name" value="JHBP"/>
    <property type="match status" value="1"/>
</dbReference>
<comment type="caution">
    <text evidence="4">The sequence shown here is derived from an EMBL/GenBank/DDBJ whole genome shotgun (WGS) entry which is preliminary data.</text>
</comment>
<dbReference type="InterPro" id="IPR038606">
    <property type="entry name" value="To_sf"/>
</dbReference>
<dbReference type="GO" id="GO:0005615">
    <property type="term" value="C:extracellular space"/>
    <property type="evidence" value="ECO:0007669"/>
    <property type="project" value="TreeGrafter"/>
</dbReference>